<evidence type="ECO:0000256" key="4">
    <source>
        <dbReference type="ARBA" id="ARBA00019905"/>
    </source>
</evidence>
<organism evidence="8 9">
    <name type="scientific">Dermatophagoides pteronyssinus</name>
    <name type="common">European house dust mite</name>
    <dbReference type="NCBI Taxonomy" id="6956"/>
    <lineage>
        <taxon>Eukaryota</taxon>
        <taxon>Metazoa</taxon>
        <taxon>Ecdysozoa</taxon>
        <taxon>Arthropoda</taxon>
        <taxon>Chelicerata</taxon>
        <taxon>Arachnida</taxon>
        <taxon>Acari</taxon>
        <taxon>Acariformes</taxon>
        <taxon>Sarcoptiformes</taxon>
        <taxon>Astigmata</taxon>
        <taxon>Psoroptidia</taxon>
        <taxon>Analgoidea</taxon>
        <taxon>Pyroglyphidae</taxon>
        <taxon>Dermatophagoidinae</taxon>
        <taxon>Dermatophagoides</taxon>
    </lineage>
</organism>
<evidence type="ECO:0000256" key="1">
    <source>
        <dbReference type="ARBA" id="ARBA00001576"/>
    </source>
</evidence>
<dbReference type="PRINTS" id="PR00744">
    <property type="entry name" value="GLHYDRLASE37"/>
</dbReference>
<dbReference type="EC" id="3.2.1.28" evidence="3 7"/>
<dbReference type="OrthoDB" id="3542292at2759"/>
<evidence type="ECO:0000313" key="9">
    <source>
        <dbReference type="RefSeq" id="XP_027202771.1"/>
    </source>
</evidence>
<gene>
    <name evidence="9" type="primary">LOC113796665</name>
</gene>
<dbReference type="PANTHER" id="PTHR23403:SF1">
    <property type="entry name" value="TREHALASE"/>
    <property type="match status" value="1"/>
</dbReference>
<dbReference type="RefSeq" id="XP_027202771.1">
    <property type="nucleotide sequence ID" value="XM_027346970.1"/>
</dbReference>
<dbReference type="Gene3D" id="1.50.10.10">
    <property type="match status" value="1"/>
</dbReference>
<dbReference type="PANTHER" id="PTHR23403">
    <property type="entry name" value="TREHALASE"/>
    <property type="match status" value="1"/>
</dbReference>
<dbReference type="InterPro" id="IPR012341">
    <property type="entry name" value="6hp_glycosidase-like_sf"/>
</dbReference>
<dbReference type="KEGG" id="dpte:113796665"/>
<dbReference type="SUPFAM" id="SSF48208">
    <property type="entry name" value="Six-hairpin glycosidases"/>
    <property type="match status" value="1"/>
</dbReference>
<evidence type="ECO:0000256" key="2">
    <source>
        <dbReference type="ARBA" id="ARBA00005615"/>
    </source>
</evidence>
<accession>A0A6P6YCY8</accession>
<evidence type="ECO:0000256" key="6">
    <source>
        <dbReference type="ARBA" id="ARBA00023295"/>
    </source>
</evidence>
<dbReference type="Pfam" id="PF01204">
    <property type="entry name" value="Trehalase"/>
    <property type="match status" value="1"/>
</dbReference>
<dbReference type="InterPro" id="IPR001661">
    <property type="entry name" value="Glyco_hydro_37"/>
</dbReference>
<dbReference type="GO" id="GO:0005993">
    <property type="term" value="P:trehalose catabolic process"/>
    <property type="evidence" value="ECO:0007669"/>
    <property type="project" value="TreeGrafter"/>
</dbReference>
<protein>
    <recommendedName>
        <fullName evidence="4 7">Trehalase</fullName>
        <ecNumber evidence="3 7">3.2.1.28</ecNumber>
    </recommendedName>
    <alternativeName>
        <fullName evidence="7">Alpha-trehalose glucohydrolase</fullName>
    </alternativeName>
</protein>
<dbReference type="InterPro" id="IPR018232">
    <property type="entry name" value="Glyco_hydro_37_CS"/>
</dbReference>
<evidence type="ECO:0000313" key="8">
    <source>
        <dbReference type="Proteomes" id="UP000515146"/>
    </source>
</evidence>
<name>A0A6P6YCY8_DERPT</name>
<dbReference type="PROSITE" id="PS00927">
    <property type="entry name" value="TREHALASE_1"/>
    <property type="match status" value="1"/>
</dbReference>
<evidence type="ECO:0000256" key="3">
    <source>
        <dbReference type="ARBA" id="ARBA00012757"/>
    </source>
</evidence>
<keyword evidence="6 7" id="KW-0326">Glycosidase</keyword>
<dbReference type="Proteomes" id="UP000515146">
    <property type="component" value="Unplaced"/>
</dbReference>
<proteinExistence type="inferred from homology"/>
<reference evidence="9" key="1">
    <citation type="submission" date="2025-08" db="UniProtKB">
        <authorList>
            <consortium name="RefSeq"/>
        </authorList>
    </citation>
    <scope>IDENTIFICATION</scope>
    <source>
        <strain evidence="9">Airmid</strain>
    </source>
</reference>
<evidence type="ECO:0000256" key="5">
    <source>
        <dbReference type="ARBA" id="ARBA00022801"/>
    </source>
</evidence>
<dbReference type="InParanoid" id="A0A6P6YCY8"/>
<dbReference type="GO" id="GO:0004555">
    <property type="term" value="F:alpha,alpha-trehalase activity"/>
    <property type="evidence" value="ECO:0007669"/>
    <property type="project" value="UniProtKB-EC"/>
</dbReference>
<sequence length="500" mass="58636">MSSLWNEIVAIFLKRNDESHHDVKEYVDGPLLIDPQEFMILLATADDNLDLDVHLGKPGSELETAELNLSDVLKGKNNFLNKLDYENNVLSEHETVFSNSNHTRFKFVFKSDHKKKYFTLLKYSQSTNKKVNESTIIRSNTCVDSFNNHNNVRRHNTEKINTIKLIPYSSILGVQCKSNYINQLDYWGSNEEINTRLVTTRYLLEQIHQKKFSAELKTILLQNYHSRLKRFGQEIILLWKSFYKRFNNQVRDDQTTLITLPMPFMVPGGRFIENYYWDTYWICLGLLATGKPEIVKDTLINFFYLVERCGFIPNGTRMYYQDRSQPPILSSLLRAYFYETHDLDFIAEHVKDLEKEYNFWMNQQFKHCITVTDDEGKSHTLNRYYSSDTEPRPESYRMDYEVGKVFVAINRSTDDELRELFRNIHAGAESGWDFSARWLRPAVEVGNTSYLTSARYTDQQISNLCLIDIDTINIIPCDLNALLYLEECDLAFFYSLLGLS</sequence>
<keyword evidence="8" id="KW-1185">Reference proteome</keyword>
<comment type="similarity">
    <text evidence="2 7">Belongs to the glycosyl hydrolase 37 family.</text>
</comment>
<comment type="catalytic activity">
    <reaction evidence="1 7">
        <text>alpha,alpha-trehalose + H2O = alpha-D-glucose + beta-D-glucose</text>
        <dbReference type="Rhea" id="RHEA:32675"/>
        <dbReference type="ChEBI" id="CHEBI:15377"/>
        <dbReference type="ChEBI" id="CHEBI:15903"/>
        <dbReference type="ChEBI" id="CHEBI:16551"/>
        <dbReference type="ChEBI" id="CHEBI:17925"/>
        <dbReference type="EC" id="3.2.1.28"/>
    </reaction>
</comment>
<keyword evidence="5 7" id="KW-0378">Hydrolase</keyword>
<evidence type="ECO:0000256" key="7">
    <source>
        <dbReference type="RuleBase" id="RU361180"/>
    </source>
</evidence>
<dbReference type="AlphaFoldDB" id="A0A6P6YCY8"/>
<dbReference type="InterPro" id="IPR008928">
    <property type="entry name" value="6-hairpin_glycosidase_sf"/>
</dbReference>